<dbReference type="EMBL" id="JACAZH010000026">
    <property type="protein sequence ID" value="KAF7341819.1"/>
    <property type="molecule type" value="Genomic_DNA"/>
</dbReference>
<feature type="domain" description="Glucose-methanol-choline oxidoreductase N-terminal" evidence="10">
    <location>
        <begin position="29"/>
        <end position="329"/>
    </location>
</feature>
<dbReference type="InterPro" id="IPR000172">
    <property type="entry name" value="GMC_OxRdtase_N"/>
</dbReference>
<dbReference type="PANTHER" id="PTHR11552">
    <property type="entry name" value="GLUCOSE-METHANOL-CHOLINE GMC OXIDOREDUCTASE"/>
    <property type="match status" value="1"/>
</dbReference>
<evidence type="ECO:0000256" key="8">
    <source>
        <dbReference type="PIRSR" id="PIRSR000137-1"/>
    </source>
</evidence>
<dbReference type="InterPro" id="IPR036188">
    <property type="entry name" value="FAD/NAD-bd_sf"/>
</dbReference>
<gene>
    <name evidence="12" type="ORF">MSAN_02036900</name>
</gene>
<dbReference type="Gene3D" id="4.10.450.10">
    <property type="entry name" value="Glucose Oxidase, domain 2"/>
    <property type="match status" value="1"/>
</dbReference>
<dbReference type="SUPFAM" id="SSF54373">
    <property type="entry name" value="FAD-linked reductases, C-terminal domain"/>
    <property type="match status" value="1"/>
</dbReference>
<keyword evidence="5 9" id="KW-0274">FAD</keyword>
<dbReference type="InterPro" id="IPR027424">
    <property type="entry name" value="Glucose_Oxidase_domain_2"/>
</dbReference>
<evidence type="ECO:0000256" key="5">
    <source>
        <dbReference type="ARBA" id="ARBA00022827"/>
    </source>
</evidence>
<dbReference type="GO" id="GO:0016614">
    <property type="term" value="F:oxidoreductase activity, acting on CH-OH group of donors"/>
    <property type="evidence" value="ECO:0007669"/>
    <property type="project" value="InterPro"/>
</dbReference>
<evidence type="ECO:0000313" key="12">
    <source>
        <dbReference type="EMBL" id="KAF7341819.1"/>
    </source>
</evidence>
<feature type="binding site" evidence="9">
    <location>
        <position position="529"/>
    </location>
    <ligand>
        <name>FAD</name>
        <dbReference type="ChEBI" id="CHEBI:57692"/>
    </ligand>
</feature>
<evidence type="ECO:0000256" key="6">
    <source>
        <dbReference type="ARBA" id="ARBA00023002"/>
    </source>
</evidence>
<dbReference type="Proteomes" id="UP000623467">
    <property type="component" value="Unassembled WGS sequence"/>
</dbReference>
<dbReference type="Gene3D" id="3.50.50.60">
    <property type="entry name" value="FAD/NAD(P)-binding domain"/>
    <property type="match status" value="1"/>
</dbReference>
<keyword evidence="7" id="KW-0325">Glycoprotein</keyword>
<dbReference type="AlphaFoldDB" id="A0A8H6XJI8"/>
<keyword evidence="3" id="KW-0285">Flavoprotein</keyword>
<dbReference type="Pfam" id="PF00732">
    <property type="entry name" value="GMC_oxred_N"/>
    <property type="match status" value="1"/>
</dbReference>
<keyword evidence="4" id="KW-0732">Signal</keyword>
<comment type="cofactor">
    <cofactor evidence="1 9">
        <name>FAD</name>
        <dbReference type="ChEBI" id="CHEBI:57692"/>
    </cofactor>
</comment>
<feature type="active site" description="Proton acceptor" evidence="8">
    <location>
        <position position="539"/>
    </location>
</feature>
<reference evidence="12" key="1">
    <citation type="submission" date="2020-05" db="EMBL/GenBank/DDBJ databases">
        <title>Mycena genomes resolve the evolution of fungal bioluminescence.</title>
        <authorList>
            <person name="Tsai I.J."/>
        </authorList>
    </citation>
    <scope>NUCLEOTIDE SEQUENCE</scope>
    <source>
        <strain evidence="12">160909Yilan</strain>
    </source>
</reference>
<accession>A0A8H6XJI8</accession>
<evidence type="ECO:0000256" key="3">
    <source>
        <dbReference type="ARBA" id="ARBA00022630"/>
    </source>
</evidence>
<dbReference type="OrthoDB" id="269227at2759"/>
<dbReference type="Gene3D" id="3.30.560.10">
    <property type="entry name" value="Glucose Oxidase, domain 3"/>
    <property type="match status" value="1"/>
</dbReference>
<feature type="binding site" evidence="9">
    <location>
        <position position="109"/>
    </location>
    <ligand>
        <name>FAD</name>
        <dbReference type="ChEBI" id="CHEBI:57692"/>
    </ligand>
</feature>
<evidence type="ECO:0000256" key="2">
    <source>
        <dbReference type="ARBA" id="ARBA00010790"/>
    </source>
</evidence>
<evidence type="ECO:0000256" key="9">
    <source>
        <dbReference type="PIRSR" id="PIRSR000137-2"/>
    </source>
</evidence>
<keyword evidence="13" id="KW-1185">Reference proteome</keyword>
<dbReference type="InterPro" id="IPR012132">
    <property type="entry name" value="GMC_OxRdtase"/>
</dbReference>
<organism evidence="12 13">
    <name type="scientific">Mycena sanguinolenta</name>
    <dbReference type="NCBI Taxonomy" id="230812"/>
    <lineage>
        <taxon>Eukaryota</taxon>
        <taxon>Fungi</taxon>
        <taxon>Dikarya</taxon>
        <taxon>Basidiomycota</taxon>
        <taxon>Agaricomycotina</taxon>
        <taxon>Agaricomycetes</taxon>
        <taxon>Agaricomycetidae</taxon>
        <taxon>Agaricales</taxon>
        <taxon>Marasmiineae</taxon>
        <taxon>Mycenaceae</taxon>
        <taxon>Mycena</taxon>
    </lineage>
</organism>
<dbReference type="PIRSF" id="PIRSF000137">
    <property type="entry name" value="Alcohol_oxidase"/>
    <property type="match status" value="1"/>
</dbReference>
<comment type="caution">
    <text evidence="12">The sequence shown here is derived from an EMBL/GenBank/DDBJ whole genome shotgun (WGS) entry which is preliminary data.</text>
</comment>
<proteinExistence type="inferred from homology"/>
<dbReference type="SUPFAM" id="SSF51905">
    <property type="entry name" value="FAD/NAD(P)-binding domain"/>
    <property type="match status" value="1"/>
</dbReference>
<evidence type="ECO:0000256" key="7">
    <source>
        <dbReference type="ARBA" id="ARBA00023180"/>
    </source>
</evidence>
<dbReference type="GO" id="GO:0050660">
    <property type="term" value="F:flavin adenine dinucleotide binding"/>
    <property type="evidence" value="ECO:0007669"/>
    <property type="project" value="InterPro"/>
</dbReference>
<sequence>MALPSTLFKVSFSFLVSSWVAYGAAVQTTYIVVGGGTAGLAVATRLSENSANNVIVLEAGGSGFDNPNIANLSGVCIEALPNTSVDWNYTSQPLKFATNQTVAMTRGHVLGGSSAVNGALFVRPNKIDLDLWETSFNATGWNWNSISASIKTAEHFTATAGLPSTLSFHGTSGPICNAQRTPVGDVWTQGVIPAVLACNGTESQDQDGGNPSGIWYTPKALFPNSTRSYSANSYYLPNAGRKNLQVMLDVTVSKILWGTSKKGKAFATGVQYINTITGKTSTISGDRIILSAGTFGTPQVLELSGIMNPLGISTVVNIPAVGENLAEQPTTKYVAALASGITNSGLQLTLNYESPRTLLNDTEWNIAFSLLQTAPPGLSEASHQALIAMFLTDSVLVEFMGFPNPSDLIFLPILLHPMSRGSTHIVSANATKAPSFDLALLESPFDLYILNKAAQRARRFASQPSLTPFLAPSGVIAPLANVTTEAEFDAFVKSSVGVAYHPLGTASLGTVVGSDLRVTGTANVFVVDGSIIPIQPGAHPSSIIYGIGEQAAAMLKTRPLSADI</sequence>
<dbReference type="Pfam" id="PF05199">
    <property type="entry name" value="GMC_oxred_C"/>
    <property type="match status" value="1"/>
</dbReference>
<evidence type="ECO:0000259" key="11">
    <source>
        <dbReference type="Pfam" id="PF05199"/>
    </source>
</evidence>
<evidence type="ECO:0000256" key="4">
    <source>
        <dbReference type="ARBA" id="ARBA00022729"/>
    </source>
</evidence>
<feature type="active site" description="Proton donor" evidence="8">
    <location>
        <position position="501"/>
    </location>
</feature>
<evidence type="ECO:0000313" key="13">
    <source>
        <dbReference type="Proteomes" id="UP000623467"/>
    </source>
</evidence>
<name>A0A8H6XJI8_9AGAR</name>
<dbReference type="PANTHER" id="PTHR11552:SF201">
    <property type="entry name" value="GLUCOSE-METHANOL-CHOLINE OXIDOREDUCTASE N-TERMINAL DOMAIN-CONTAINING PROTEIN"/>
    <property type="match status" value="1"/>
</dbReference>
<comment type="similarity">
    <text evidence="2">Belongs to the GMC oxidoreductase family.</text>
</comment>
<protein>
    <submittedName>
        <fullName evidence="12">L-sorbose 1-dehydrogenase</fullName>
    </submittedName>
</protein>
<feature type="domain" description="Glucose-methanol-choline oxidoreductase C-terminal" evidence="11">
    <location>
        <begin position="417"/>
        <end position="548"/>
    </location>
</feature>
<feature type="binding site" evidence="9">
    <location>
        <position position="252"/>
    </location>
    <ligand>
        <name>FAD</name>
        <dbReference type="ChEBI" id="CHEBI:57692"/>
    </ligand>
</feature>
<evidence type="ECO:0000256" key="1">
    <source>
        <dbReference type="ARBA" id="ARBA00001974"/>
    </source>
</evidence>
<evidence type="ECO:0000259" key="10">
    <source>
        <dbReference type="Pfam" id="PF00732"/>
    </source>
</evidence>
<dbReference type="InterPro" id="IPR007867">
    <property type="entry name" value="GMC_OxRtase_C"/>
</dbReference>
<keyword evidence="6" id="KW-0560">Oxidoreductase</keyword>